<evidence type="ECO:0000313" key="1">
    <source>
        <dbReference type="EMBL" id="CAE8616699.1"/>
    </source>
</evidence>
<organism evidence="1 2">
    <name type="scientific">Polarella glacialis</name>
    <name type="common">Dinoflagellate</name>
    <dbReference type="NCBI Taxonomy" id="89957"/>
    <lineage>
        <taxon>Eukaryota</taxon>
        <taxon>Sar</taxon>
        <taxon>Alveolata</taxon>
        <taxon>Dinophyceae</taxon>
        <taxon>Suessiales</taxon>
        <taxon>Suessiaceae</taxon>
        <taxon>Polarella</taxon>
    </lineage>
</organism>
<dbReference type="AlphaFoldDB" id="A0A813FVX5"/>
<dbReference type="Gene3D" id="1.10.510.10">
    <property type="entry name" value="Transferase(Phosphotransferase) domain 1"/>
    <property type="match status" value="1"/>
</dbReference>
<evidence type="ECO:0008006" key="3">
    <source>
        <dbReference type="Google" id="ProtNLM"/>
    </source>
</evidence>
<accession>A0A813FVX5</accession>
<dbReference type="Proteomes" id="UP000654075">
    <property type="component" value="Unassembled WGS sequence"/>
</dbReference>
<dbReference type="InterPro" id="IPR011009">
    <property type="entry name" value="Kinase-like_dom_sf"/>
</dbReference>
<protein>
    <recommendedName>
        <fullName evidence="3">Protein kinase domain-containing protein</fullName>
    </recommendedName>
</protein>
<dbReference type="EMBL" id="CAJNNV010025940">
    <property type="protein sequence ID" value="CAE8616699.1"/>
    <property type="molecule type" value="Genomic_DNA"/>
</dbReference>
<keyword evidence="2" id="KW-1185">Reference proteome</keyword>
<reference evidence="1" key="1">
    <citation type="submission" date="2021-02" db="EMBL/GenBank/DDBJ databases">
        <authorList>
            <person name="Dougan E. K."/>
            <person name="Rhodes N."/>
            <person name="Thang M."/>
            <person name="Chan C."/>
        </authorList>
    </citation>
    <scope>NUCLEOTIDE SEQUENCE</scope>
</reference>
<evidence type="ECO:0000313" key="2">
    <source>
        <dbReference type="Proteomes" id="UP000654075"/>
    </source>
</evidence>
<gene>
    <name evidence="1" type="ORF">PGLA1383_LOCUS34372</name>
</gene>
<comment type="caution">
    <text evidence="1">The sequence shown here is derived from an EMBL/GenBank/DDBJ whole genome shotgun (WGS) entry which is preliminary data.</text>
</comment>
<name>A0A813FVX5_POLGL</name>
<dbReference type="SUPFAM" id="SSF56112">
    <property type="entry name" value="Protein kinase-like (PK-like)"/>
    <property type="match status" value="1"/>
</dbReference>
<proteinExistence type="predicted"/>
<sequence>MGQSQCVETQPGSGNYGSVTASSWSGCGASQMKSNYDRMAVRCACDDNSRGGRAVIPDSIIFDAQDGEDDDALEVEVFEFQSVNWRAHEVIPPGWARSALPVPKCFFLGGGDACCIEQLNAKVKTRRILVALPGWAVDKASARWLSRTTMEMRNVCKLTRYVPEPEQEFAFLEFEYPAGETLETLLESKGRLSESGAKSVCRDLLSCAVVNCISTPLRFRGLLDASSVFTTTAGTLSSIVPLGGLLSYKGIKACVTRLVESGADALLPPELARAIQRGNRMGVLHPGNASASDTYSVMATVLASMTNTAKQRPAAVLSNEATTKAMSQFANDLLRKALYKDPGFRLNCNEALSHPWLQAER</sequence>